<organism evidence="2 3">
    <name type="scientific">Chaetomidium leptoderma</name>
    <dbReference type="NCBI Taxonomy" id="669021"/>
    <lineage>
        <taxon>Eukaryota</taxon>
        <taxon>Fungi</taxon>
        <taxon>Dikarya</taxon>
        <taxon>Ascomycota</taxon>
        <taxon>Pezizomycotina</taxon>
        <taxon>Sordariomycetes</taxon>
        <taxon>Sordariomycetidae</taxon>
        <taxon>Sordariales</taxon>
        <taxon>Chaetomiaceae</taxon>
        <taxon>Chaetomidium</taxon>
    </lineage>
</organism>
<dbReference type="Proteomes" id="UP001302745">
    <property type="component" value="Unassembled WGS sequence"/>
</dbReference>
<comment type="caution">
    <text evidence="2">The sequence shown here is derived from an EMBL/GenBank/DDBJ whole genome shotgun (WGS) entry which is preliminary data.</text>
</comment>
<name>A0AAN6ZT58_9PEZI</name>
<feature type="region of interest" description="Disordered" evidence="1">
    <location>
        <begin position="38"/>
        <end position="58"/>
    </location>
</feature>
<dbReference type="AlphaFoldDB" id="A0AAN6ZT58"/>
<dbReference type="EMBL" id="MU857105">
    <property type="protein sequence ID" value="KAK4150007.1"/>
    <property type="molecule type" value="Genomic_DNA"/>
</dbReference>
<proteinExistence type="predicted"/>
<keyword evidence="3" id="KW-1185">Reference proteome</keyword>
<sequence>MNRSRYVPHPAYSINPYQQQPYGAVPAHAQMGGMMPTQQSLSMPPSAYGNPQQGMGQSPIQTSLSPNTMWTANFANGPIIEDLCAPPQPMGMHPGSPPMNAFPPRMSMGPMHPGGMQHVQNVYGMPHPPTPHPFAHAMHHPGQGSQMQGIPSARVMGTYPPYTGQQHGYVYPPQQLDPNVGMMARPRLDTGFPTPVGAMPGGNGAGMGQISSPPMGGSPGNDGMPPLTPVEETLRGFLSPDLGDLGHP</sequence>
<accession>A0AAN6ZT58</accession>
<reference evidence="2" key="1">
    <citation type="journal article" date="2023" name="Mol. Phylogenet. Evol.">
        <title>Genome-scale phylogeny and comparative genomics of the fungal order Sordariales.</title>
        <authorList>
            <person name="Hensen N."/>
            <person name="Bonometti L."/>
            <person name="Westerberg I."/>
            <person name="Brannstrom I.O."/>
            <person name="Guillou S."/>
            <person name="Cros-Aarteil S."/>
            <person name="Calhoun S."/>
            <person name="Haridas S."/>
            <person name="Kuo A."/>
            <person name="Mondo S."/>
            <person name="Pangilinan J."/>
            <person name="Riley R."/>
            <person name="LaButti K."/>
            <person name="Andreopoulos B."/>
            <person name="Lipzen A."/>
            <person name="Chen C."/>
            <person name="Yan M."/>
            <person name="Daum C."/>
            <person name="Ng V."/>
            <person name="Clum A."/>
            <person name="Steindorff A."/>
            <person name="Ohm R.A."/>
            <person name="Martin F."/>
            <person name="Silar P."/>
            <person name="Natvig D.O."/>
            <person name="Lalanne C."/>
            <person name="Gautier V."/>
            <person name="Ament-Velasquez S.L."/>
            <person name="Kruys A."/>
            <person name="Hutchinson M.I."/>
            <person name="Powell A.J."/>
            <person name="Barry K."/>
            <person name="Miller A.N."/>
            <person name="Grigoriev I.V."/>
            <person name="Debuchy R."/>
            <person name="Gladieux P."/>
            <person name="Hiltunen Thoren M."/>
            <person name="Johannesson H."/>
        </authorList>
    </citation>
    <scope>NUCLEOTIDE SEQUENCE</scope>
    <source>
        <strain evidence="2">CBS 538.74</strain>
    </source>
</reference>
<evidence type="ECO:0000313" key="3">
    <source>
        <dbReference type="Proteomes" id="UP001302745"/>
    </source>
</evidence>
<gene>
    <name evidence="2" type="ORF">C8A00DRAFT_46503</name>
</gene>
<reference evidence="2" key="2">
    <citation type="submission" date="2023-05" db="EMBL/GenBank/DDBJ databases">
        <authorList>
            <consortium name="Lawrence Berkeley National Laboratory"/>
            <person name="Steindorff A."/>
            <person name="Hensen N."/>
            <person name="Bonometti L."/>
            <person name="Westerberg I."/>
            <person name="Brannstrom I.O."/>
            <person name="Guillou S."/>
            <person name="Cros-Aarteil S."/>
            <person name="Calhoun S."/>
            <person name="Haridas S."/>
            <person name="Kuo A."/>
            <person name="Mondo S."/>
            <person name="Pangilinan J."/>
            <person name="Riley R."/>
            <person name="Labutti K."/>
            <person name="Andreopoulos B."/>
            <person name="Lipzen A."/>
            <person name="Chen C."/>
            <person name="Yanf M."/>
            <person name="Daum C."/>
            <person name="Ng V."/>
            <person name="Clum A."/>
            <person name="Ohm R."/>
            <person name="Martin F."/>
            <person name="Silar P."/>
            <person name="Natvig D."/>
            <person name="Lalanne C."/>
            <person name="Gautier V."/>
            <person name="Ament-Velasquez S.L."/>
            <person name="Kruys A."/>
            <person name="Hutchinson M.I."/>
            <person name="Powell A.J."/>
            <person name="Barry K."/>
            <person name="Miller A.N."/>
            <person name="Grigoriev I.V."/>
            <person name="Debuchy R."/>
            <person name="Gladieux P."/>
            <person name="Thoren M.H."/>
            <person name="Johannesson H."/>
        </authorList>
    </citation>
    <scope>NUCLEOTIDE SEQUENCE</scope>
    <source>
        <strain evidence="2">CBS 538.74</strain>
    </source>
</reference>
<evidence type="ECO:0000313" key="2">
    <source>
        <dbReference type="EMBL" id="KAK4150007.1"/>
    </source>
</evidence>
<evidence type="ECO:0000256" key="1">
    <source>
        <dbReference type="SAM" id="MobiDB-lite"/>
    </source>
</evidence>
<protein>
    <submittedName>
        <fullName evidence="2">Uncharacterized protein</fullName>
    </submittedName>
</protein>